<sequence length="141" mass="15828">MTRHLLYPPWILILELMDNGYLETMVMVWICRNPGTLEGVLQQALVGQSARVGLSFSRMSIEDSAMLVWEPSPPVGRLVPGHMVVDDSSVWFSQTIPVLDCFPSALGRAVCARRTFHRRKRIEDSAVRAGEPSPLVERLIP</sequence>
<dbReference type="AlphaFoldDB" id="A0A314Y3U5"/>
<accession>A0A314Y3U5</accession>
<gene>
    <name evidence="1" type="ORF">Pyn_28213</name>
</gene>
<comment type="caution">
    <text evidence="1">The sequence shown here is derived from an EMBL/GenBank/DDBJ whole genome shotgun (WGS) entry which is preliminary data.</text>
</comment>
<evidence type="ECO:0000313" key="2">
    <source>
        <dbReference type="Proteomes" id="UP000250321"/>
    </source>
</evidence>
<proteinExistence type="predicted"/>
<reference evidence="1 2" key="1">
    <citation type="submission" date="2018-02" db="EMBL/GenBank/DDBJ databases">
        <title>Draft genome of wild Prunus yedoensis var. nudiflora.</title>
        <authorList>
            <person name="Baek S."/>
            <person name="Kim J.-H."/>
            <person name="Choi K."/>
            <person name="Kim G.-B."/>
            <person name="Cho A."/>
            <person name="Jang H."/>
            <person name="Shin C.-H."/>
            <person name="Yu H.-J."/>
            <person name="Mun J.-H."/>
        </authorList>
    </citation>
    <scope>NUCLEOTIDE SEQUENCE [LARGE SCALE GENOMIC DNA]</scope>
    <source>
        <strain evidence="2">cv. Jeju island</strain>
        <tissue evidence="1">Leaf</tissue>
    </source>
</reference>
<dbReference type="EMBL" id="PJQY01001888">
    <property type="protein sequence ID" value="PQP98543.1"/>
    <property type="molecule type" value="Genomic_DNA"/>
</dbReference>
<dbReference type="Proteomes" id="UP000250321">
    <property type="component" value="Unassembled WGS sequence"/>
</dbReference>
<name>A0A314Y3U5_PRUYE</name>
<keyword evidence="2" id="KW-1185">Reference proteome</keyword>
<protein>
    <submittedName>
        <fullName evidence="1">Uncharacterized protein</fullName>
    </submittedName>
</protein>
<organism evidence="1 2">
    <name type="scientific">Prunus yedoensis var. nudiflora</name>
    <dbReference type="NCBI Taxonomy" id="2094558"/>
    <lineage>
        <taxon>Eukaryota</taxon>
        <taxon>Viridiplantae</taxon>
        <taxon>Streptophyta</taxon>
        <taxon>Embryophyta</taxon>
        <taxon>Tracheophyta</taxon>
        <taxon>Spermatophyta</taxon>
        <taxon>Magnoliopsida</taxon>
        <taxon>eudicotyledons</taxon>
        <taxon>Gunneridae</taxon>
        <taxon>Pentapetalae</taxon>
        <taxon>rosids</taxon>
        <taxon>fabids</taxon>
        <taxon>Rosales</taxon>
        <taxon>Rosaceae</taxon>
        <taxon>Amygdaloideae</taxon>
        <taxon>Amygdaleae</taxon>
        <taxon>Prunus</taxon>
    </lineage>
</organism>
<evidence type="ECO:0000313" key="1">
    <source>
        <dbReference type="EMBL" id="PQP98543.1"/>
    </source>
</evidence>